<evidence type="ECO:0000313" key="2">
    <source>
        <dbReference type="Proteomes" id="UP000186594"/>
    </source>
</evidence>
<proteinExistence type="predicted"/>
<name>A0A1U7LQM7_NEOID</name>
<gene>
    <name evidence="1" type="ORF">NEOLI_001571</name>
</gene>
<dbReference type="Proteomes" id="UP000186594">
    <property type="component" value="Unassembled WGS sequence"/>
</dbReference>
<protein>
    <submittedName>
        <fullName evidence="1">Uncharacterized protein</fullName>
    </submittedName>
</protein>
<organism evidence="1 2">
    <name type="scientific">Neolecta irregularis (strain DAH-3)</name>
    <dbReference type="NCBI Taxonomy" id="1198029"/>
    <lineage>
        <taxon>Eukaryota</taxon>
        <taxon>Fungi</taxon>
        <taxon>Dikarya</taxon>
        <taxon>Ascomycota</taxon>
        <taxon>Taphrinomycotina</taxon>
        <taxon>Neolectales</taxon>
        <taxon>Neolectaceae</taxon>
        <taxon>Neolecta</taxon>
    </lineage>
</organism>
<reference evidence="1 2" key="1">
    <citation type="submission" date="2016-04" db="EMBL/GenBank/DDBJ databases">
        <title>Evolutionary innovation and constraint leading to complex multicellularity in the Ascomycota.</title>
        <authorList>
            <person name="Cisse O."/>
            <person name="Nguyen A."/>
            <person name="Hewitt D.A."/>
            <person name="Jedd G."/>
            <person name="Stajich J.E."/>
        </authorList>
    </citation>
    <scope>NUCLEOTIDE SEQUENCE [LARGE SCALE GENOMIC DNA]</scope>
    <source>
        <strain evidence="1 2">DAH-3</strain>
    </source>
</reference>
<accession>A0A1U7LQM7</accession>
<comment type="caution">
    <text evidence="1">The sequence shown here is derived from an EMBL/GenBank/DDBJ whole genome shotgun (WGS) entry which is preliminary data.</text>
</comment>
<evidence type="ECO:0000313" key="1">
    <source>
        <dbReference type="EMBL" id="OLL24821.1"/>
    </source>
</evidence>
<dbReference type="AlphaFoldDB" id="A0A1U7LQM7"/>
<dbReference type="EMBL" id="LXFE01000603">
    <property type="protein sequence ID" value="OLL24821.1"/>
    <property type="molecule type" value="Genomic_DNA"/>
</dbReference>
<keyword evidence="2" id="KW-1185">Reference proteome</keyword>
<sequence>MLQVGRTAFCFRKFAESDNSVLVEETSLYPFTPRFEIISYCGLFLTGQEPACGVRPHTANAKPVAGFSLNMAYRVGETDLPINFEVEADKELDHAQKLFDENNIDVNVYELKNKVDHLDKDFGPTAIEEFGAATKNFIAKVHEKIWMNGHDKLEKRAPNHITQMFDSFFTGIRDLFTTGITNK</sequence>